<dbReference type="EMBL" id="LUUB01000078">
    <property type="protein sequence ID" value="OAF06172.1"/>
    <property type="molecule type" value="Genomic_DNA"/>
</dbReference>
<gene>
    <name evidence="1" type="ORF">AYJ54_21085</name>
</gene>
<evidence type="ECO:0008006" key="3">
    <source>
        <dbReference type="Google" id="ProtNLM"/>
    </source>
</evidence>
<dbReference type="AlphaFoldDB" id="A0A176YHP7"/>
<dbReference type="STRING" id="1505087.AYJ54_21085"/>
<evidence type="ECO:0000313" key="1">
    <source>
        <dbReference type="EMBL" id="OAF06172.1"/>
    </source>
</evidence>
<accession>A0A176YHP7</accession>
<dbReference type="RefSeq" id="WP_063703272.1">
    <property type="nucleotide sequence ID" value="NZ_LUUB01000078.1"/>
</dbReference>
<organism evidence="1 2">
    <name type="scientific">Bradyrhizobium centrolobii</name>
    <dbReference type="NCBI Taxonomy" id="1505087"/>
    <lineage>
        <taxon>Bacteria</taxon>
        <taxon>Pseudomonadati</taxon>
        <taxon>Pseudomonadota</taxon>
        <taxon>Alphaproteobacteria</taxon>
        <taxon>Hyphomicrobiales</taxon>
        <taxon>Nitrobacteraceae</taxon>
        <taxon>Bradyrhizobium</taxon>
    </lineage>
</organism>
<name>A0A176YHP7_9BRAD</name>
<protein>
    <recommendedName>
        <fullName evidence="3">NTF2 fold immunity protein domain-containing protein</fullName>
    </recommendedName>
</protein>
<reference evidence="1 2" key="1">
    <citation type="submission" date="2016-03" db="EMBL/GenBank/DDBJ databases">
        <title>Draft Genome Sequence of the Strain BR 10245 (Bradyrhizobium sp.) isolated from nodules of Centrolobium paraense.</title>
        <authorList>
            <person name="Simoes-Araujo J.L.Sr."/>
            <person name="Barauna A.C."/>
            <person name="Silva K."/>
            <person name="Zilli J.E."/>
        </authorList>
    </citation>
    <scope>NUCLEOTIDE SEQUENCE [LARGE SCALE GENOMIC DNA]</scope>
    <source>
        <strain evidence="1 2">BR 10245</strain>
    </source>
</reference>
<comment type="caution">
    <text evidence="1">The sequence shown here is derived from an EMBL/GenBank/DDBJ whole genome shotgun (WGS) entry which is preliminary data.</text>
</comment>
<dbReference type="Proteomes" id="UP000076959">
    <property type="component" value="Unassembled WGS sequence"/>
</dbReference>
<proteinExistence type="predicted"/>
<sequence>MSQKPDAAVLAVKLSYRKLYHRPGPPAVVTYDFVREEEGWRIDNIRTKEWSVRDMLTQWLKDT</sequence>
<evidence type="ECO:0000313" key="2">
    <source>
        <dbReference type="Proteomes" id="UP000076959"/>
    </source>
</evidence>
<keyword evidence="2" id="KW-1185">Reference proteome</keyword>
<dbReference type="OrthoDB" id="7174015at2"/>